<dbReference type="PANTHER" id="PTHR46246:SF1">
    <property type="entry name" value="GUANOSINE-3',5'-BIS(DIPHOSPHATE) 3'-PYROPHOSPHOHYDROLASE MESH1"/>
    <property type="match status" value="1"/>
</dbReference>
<dbReference type="InterPro" id="IPR052194">
    <property type="entry name" value="MESH1"/>
</dbReference>
<dbReference type="EMBL" id="JANFFA010000004">
    <property type="protein sequence ID" value="MDQ2095358.1"/>
    <property type="molecule type" value="Genomic_DNA"/>
</dbReference>
<dbReference type="InterPro" id="IPR003607">
    <property type="entry name" value="HD/PDEase_dom"/>
</dbReference>
<accession>A0AAJ1UD80</accession>
<reference evidence="2" key="2">
    <citation type="submission" date="2023-04" db="EMBL/GenBank/DDBJ databases">
        <title>'Rhodoalgimonas zhirmunskyi' gen. nov., isolated from a red alga.</title>
        <authorList>
            <person name="Nedashkovskaya O.I."/>
            <person name="Otstavnykh N.Y."/>
            <person name="Bystritskaya E.P."/>
            <person name="Balabanova L.A."/>
            <person name="Isaeva M.P."/>
        </authorList>
    </citation>
    <scope>NUCLEOTIDE SEQUENCE</scope>
    <source>
        <strain evidence="2">10Alg 79</strain>
    </source>
</reference>
<proteinExistence type="predicted"/>
<dbReference type="SUPFAM" id="SSF109604">
    <property type="entry name" value="HD-domain/PDEase-like"/>
    <property type="match status" value="1"/>
</dbReference>
<evidence type="ECO:0000313" key="2">
    <source>
        <dbReference type="EMBL" id="MDQ2095358.1"/>
    </source>
</evidence>
<reference evidence="2" key="1">
    <citation type="submission" date="2022-07" db="EMBL/GenBank/DDBJ databases">
        <authorList>
            <person name="Otstavnykh N."/>
            <person name="Isaeva M."/>
            <person name="Bystritskaya E."/>
        </authorList>
    </citation>
    <scope>NUCLEOTIDE SEQUENCE</scope>
    <source>
        <strain evidence="2">10Alg 79</strain>
    </source>
</reference>
<dbReference type="GO" id="GO:0008893">
    <property type="term" value="F:guanosine-3',5'-bis(diphosphate) 3'-diphosphatase activity"/>
    <property type="evidence" value="ECO:0007669"/>
    <property type="project" value="TreeGrafter"/>
</dbReference>
<feature type="domain" description="HD/PDEase" evidence="1">
    <location>
        <begin position="25"/>
        <end position="135"/>
    </location>
</feature>
<organism evidence="2 3">
    <name type="scientific">Rhodalgimonas zhirmunskyi</name>
    <dbReference type="NCBI Taxonomy" id="2964767"/>
    <lineage>
        <taxon>Bacteria</taxon>
        <taxon>Pseudomonadati</taxon>
        <taxon>Pseudomonadota</taxon>
        <taxon>Alphaproteobacteria</taxon>
        <taxon>Rhodobacterales</taxon>
        <taxon>Roseobacteraceae</taxon>
        <taxon>Rhodalgimonas</taxon>
    </lineage>
</organism>
<evidence type="ECO:0000313" key="3">
    <source>
        <dbReference type="Proteomes" id="UP001227162"/>
    </source>
</evidence>
<dbReference type="AlphaFoldDB" id="A0AAJ1UD80"/>
<comment type="caution">
    <text evidence="2">The sequence shown here is derived from an EMBL/GenBank/DDBJ whole genome shotgun (WGS) entry which is preliminary data.</text>
</comment>
<dbReference type="Proteomes" id="UP001227162">
    <property type="component" value="Unassembled WGS sequence"/>
</dbReference>
<name>A0AAJ1UD80_9RHOB</name>
<evidence type="ECO:0000259" key="1">
    <source>
        <dbReference type="SMART" id="SM00471"/>
    </source>
</evidence>
<dbReference type="SMART" id="SM00471">
    <property type="entry name" value="HDc"/>
    <property type="match status" value="1"/>
</dbReference>
<dbReference type="RefSeq" id="WP_317626978.1">
    <property type="nucleotide sequence ID" value="NZ_JANFFA010000004.1"/>
</dbReference>
<dbReference type="Gene3D" id="1.10.3210.10">
    <property type="entry name" value="Hypothetical protein af1432"/>
    <property type="match status" value="1"/>
</dbReference>
<dbReference type="Pfam" id="PF13328">
    <property type="entry name" value="HD_4"/>
    <property type="match status" value="1"/>
</dbReference>
<keyword evidence="3" id="KW-1185">Reference proteome</keyword>
<sequence length="186" mass="20204">MLSTRFDDALACASDWHRAQSRKGTQIPYISHLMAVAALAIEYGGDEDAAIAALLHDAIEDAGQTEETLTARFGPAVAQTVAQCSDFDGKGPRPDWQVRKQAYINAIATKSDRAALVTSCDKLHNATAILEDLRQHGASVFDRFTAPREGTLWYYNELAQALSNRLPGALTARLARTVETLSREAG</sequence>
<protein>
    <submittedName>
        <fullName evidence="2">HD domain-containing protein</fullName>
    </submittedName>
</protein>
<dbReference type="PANTHER" id="PTHR46246">
    <property type="entry name" value="GUANOSINE-3',5'-BIS(DIPHOSPHATE) 3'-PYROPHOSPHOHYDROLASE MESH1"/>
    <property type="match status" value="1"/>
</dbReference>
<gene>
    <name evidence="2" type="ORF">NOI20_14665</name>
</gene>